<protein>
    <submittedName>
        <fullName evidence="1">Uncharacterized protein</fullName>
    </submittedName>
</protein>
<name>A0A7J7J6L3_BUGNE</name>
<proteinExistence type="predicted"/>
<comment type="caution">
    <text evidence="1">The sequence shown here is derived from an EMBL/GenBank/DDBJ whole genome shotgun (WGS) entry which is preliminary data.</text>
</comment>
<dbReference type="AlphaFoldDB" id="A0A7J7J6L3"/>
<dbReference type="Proteomes" id="UP000593567">
    <property type="component" value="Unassembled WGS sequence"/>
</dbReference>
<organism evidence="1 2">
    <name type="scientific">Bugula neritina</name>
    <name type="common">Brown bryozoan</name>
    <name type="synonym">Sertularia neritina</name>
    <dbReference type="NCBI Taxonomy" id="10212"/>
    <lineage>
        <taxon>Eukaryota</taxon>
        <taxon>Metazoa</taxon>
        <taxon>Spiralia</taxon>
        <taxon>Lophotrochozoa</taxon>
        <taxon>Bryozoa</taxon>
        <taxon>Gymnolaemata</taxon>
        <taxon>Cheilostomatida</taxon>
        <taxon>Flustrina</taxon>
        <taxon>Buguloidea</taxon>
        <taxon>Bugulidae</taxon>
        <taxon>Bugula</taxon>
    </lineage>
</organism>
<accession>A0A7J7J6L3</accession>
<evidence type="ECO:0000313" key="1">
    <source>
        <dbReference type="EMBL" id="KAF6021161.1"/>
    </source>
</evidence>
<reference evidence="1" key="1">
    <citation type="submission" date="2020-06" db="EMBL/GenBank/DDBJ databases">
        <title>Draft genome of Bugula neritina, a colonial animal packing powerful symbionts and potential medicines.</title>
        <authorList>
            <person name="Rayko M."/>
        </authorList>
    </citation>
    <scope>NUCLEOTIDE SEQUENCE [LARGE SCALE GENOMIC DNA]</scope>
    <source>
        <strain evidence="1">Kwan_BN1</strain>
    </source>
</reference>
<keyword evidence="2" id="KW-1185">Reference proteome</keyword>
<evidence type="ECO:0000313" key="2">
    <source>
        <dbReference type="Proteomes" id="UP000593567"/>
    </source>
</evidence>
<gene>
    <name evidence="1" type="ORF">EB796_020529</name>
</gene>
<sequence>MLFPINQYLFSKSCDQPNNRSCWTHNTISYEPPNKILLIYQPLSTYQPSLLCVNCWWGNNALLSFDKRRS</sequence>
<dbReference type="EMBL" id="VXIV02003109">
    <property type="protein sequence ID" value="KAF6021161.1"/>
    <property type="molecule type" value="Genomic_DNA"/>
</dbReference>